<dbReference type="CDD" id="cd03024">
    <property type="entry name" value="DsbA_FrnE"/>
    <property type="match status" value="1"/>
</dbReference>
<evidence type="ECO:0000259" key="1">
    <source>
        <dbReference type="Pfam" id="PF01323"/>
    </source>
</evidence>
<comment type="caution">
    <text evidence="2">The sequence shown here is derived from an EMBL/GenBank/DDBJ whole genome shotgun (WGS) entry which is preliminary data.</text>
</comment>
<dbReference type="InterPro" id="IPR036249">
    <property type="entry name" value="Thioredoxin-like_sf"/>
</dbReference>
<accession>A0A4R9BN63</accession>
<keyword evidence="3" id="KW-1185">Reference proteome</keyword>
<dbReference type="Proteomes" id="UP000297626">
    <property type="component" value="Unassembled WGS sequence"/>
</dbReference>
<dbReference type="SUPFAM" id="SSF52833">
    <property type="entry name" value="Thioredoxin-like"/>
    <property type="match status" value="1"/>
</dbReference>
<evidence type="ECO:0000313" key="3">
    <source>
        <dbReference type="Proteomes" id="UP000297626"/>
    </source>
</evidence>
<sequence>MAAPSILQRSECRPPIFRAGNTQTPPSVVTKVTDTNTTAATAPRNSDPIKVDIWSDVQCPWCYIGKRKFEAGAAQFDGTVEVEYHSFELAPDTPVDYAGTPSEYLSEAKGMSPGQVAEMLERVTGIAESVGLHYDYDSVHQTNTVISHELLHYAKAHGRQLDMKERLLKAYFIDGRHVGRIEDLADLAAEIGLDRADVVRALTAHDFLADVKADVAQANEYGIQGVPFFVIDGKYGISGAQDPATFTQAFNQILTERSEEKIA</sequence>
<dbReference type="EMBL" id="SOHN01000015">
    <property type="protein sequence ID" value="TFD86640.1"/>
    <property type="molecule type" value="Genomic_DNA"/>
</dbReference>
<dbReference type="Gene3D" id="3.40.30.10">
    <property type="entry name" value="Glutaredoxin"/>
    <property type="match status" value="1"/>
</dbReference>
<dbReference type="GO" id="GO:0016491">
    <property type="term" value="F:oxidoreductase activity"/>
    <property type="evidence" value="ECO:0007669"/>
    <property type="project" value="InterPro"/>
</dbReference>
<feature type="domain" description="DSBA-like thioredoxin" evidence="1">
    <location>
        <begin position="51"/>
        <end position="250"/>
    </location>
</feature>
<dbReference type="AlphaFoldDB" id="A0A4R9BN63"/>
<evidence type="ECO:0000313" key="2">
    <source>
        <dbReference type="EMBL" id="TFD86640.1"/>
    </source>
</evidence>
<protein>
    <submittedName>
        <fullName evidence="2">DsbA family oxidoreductase</fullName>
    </submittedName>
</protein>
<name>A0A4R9BN63_9MICO</name>
<dbReference type="PANTHER" id="PTHR13887:SF41">
    <property type="entry name" value="THIOREDOXIN SUPERFAMILY PROTEIN"/>
    <property type="match status" value="1"/>
</dbReference>
<dbReference type="PANTHER" id="PTHR13887">
    <property type="entry name" value="GLUTATHIONE S-TRANSFERASE KAPPA"/>
    <property type="match status" value="1"/>
</dbReference>
<gene>
    <name evidence="2" type="ORF">E3T51_11905</name>
</gene>
<organism evidence="2 3">
    <name type="scientific">Cryobacterium serini</name>
    <dbReference type="NCBI Taxonomy" id="1259201"/>
    <lineage>
        <taxon>Bacteria</taxon>
        <taxon>Bacillati</taxon>
        <taxon>Actinomycetota</taxon>
        <taxon>Actinomycetes</taxon>
        <taxon>Micrococcales</taxon>
        <taxon>Microbacteriaceae</taxon>
        <taxon>Cryobacterium</taxon>
    </lineage>
</organism>
<reference evidence="2 3" key="1">
    <citation type="submission" date="2019-03" db="EMBL/GenBank/DDBJ databases">
        <title>Genomics of glacier-inhabiting Cryobacterium strains.</title>
        <authorList>
            <person name="Liu Q."/>
            <person name="Xin Y.-H."/>
        </authorList>
    </citation>
    <scope>NUCLEOTIDE SEQUENCE [LARGE SCALE GENOMIC DNA]</scope>
    <source>
        <strain evidence="2 3">Sr54</strain>
    </source>
</reference>
<dbReference type="InterPro" id="IPR001853">
    <property type="entry name" value="DSBA-like_thioredoxin_dom"/>
</dbReference>
<proteinExistence type="predicted"/>
<dbReference type="Pfam" id="PF01323">
    <property type="entry name" value="DSBA"/>
    <property type="match status" value="1"/>
</dbReference>